<evidence type="ECO:0000259" key="2">
    <source>
        <dbReference type="Pfam" id="PF13926"/>
    </source>
</evidence>
<dbReference type="STRING" id="945553.A0A0D2LHW3"/>
<evidence type="ECO:0000313" key="4">
    <source>
        <dbReference type="Proteomes" id="UP000054270"/>
    </source>
</evidence>
<feature type="compositionally biased region" description="Basic residues" evidence="1">
    <location>
        <begin position="126"/>
        <end position="135"/>
    </location>
</feature>
<dbReference type="PANTHER" id="PTHR14689">
    <property type="entry name" value="PHORBOL-ESTER_DAG-TYPE DOMAIN-CONTAINING PROTEIN"/>
    <property type="match status" value="1"/>
</dbReference>
<evidence type="ECO:0000256" key="1">
    <source>
        <dbReference type="SAM" id="MobiDB-lite"/>
    </source>
</evidence>
<dbReference type="InterPro" id="IPR025451">
    <property type="entry name" value="DUF4211"/>
</dbReference>
<dbReference type="Proteomes" id="UP000054270">
    <property type="component" value="Unassembled WGS sequence"/>
</dbReference>
<evidence type="ECO:0000313" key="3">
    <source>
        <dbReference type="EMBL" id="KJA27187.1"/>
    </source>
</evidence>
<dbReference type="EMBL" id="KN817525">
    <property type="protein sequence ID" value="KJA27187.1"/>
    <property type="molecule type" value="Genomic_DNA"/>
</dbReference>
<feature type="domain" description="DUF4211" evidence="2">
    <location>
        <begin position="235"/>
        <end position="367"/>
    </location>
</feature>
<proteinExistence type="predicted"/>
<organism evidence="3 4">
    <name type="scientific">Hypholoma sublateritium (strain FD-334 SS-4)</name>
    <dbReference type="NCBI Taxonomy" id="945553"/>
    <lineage>
        <taxon>Eukaryota</taxon>
        <taxon>Fungi</taxon>
        <taxon>Dikarya</taxon>
        <taxon>Basidiomycota</taxon>
        <taxon>Agaricomycotina</taxon>
        <taxon>Agaricomycetes</taxon>
        <taxon>Agaricomycetidae</taxon>
        <taxon>Agaricales</taxon>
        <taxon>Agaricineae</taxon>
        <taxon>Strophariaceae</taxon>
        <taxon>Hypholoma</taxon>
    </lineage>
</organism>
<feature type="compositionally biased region" description="Low complexity" evidence="1">
    <location>
        <begin position="72"/>
        <end position="83"/>
    </location>
</feature>
<reference evidence="4" key="1">
    <citation type="submission" date="2014-04" db="EMBL/GenBank/DDBJ databases">
        <title>Evolutionary Origins and Diversification of the Mycorrhizal Mutualists.</title>
        <authorList>
            <consortium name="DOE Joint Genome Institute"/>
            <consortium name="Mycorrhizal Genomics Consortium"/>
            <person name="Kohler A."/>
            <person name="Kuo A."/>
            <person name="Nagy L.G."/>
            <person name="Floudas D."/>
            <person name="Copeland A."/>
            <person name="Barry K.W."/>
            <person name="Cichocki N."/>
            <person name="Veneault-Fourrey C."/>
            <person name="LaButti K."/>
            <person name="Lindquist E.A."/>
            <person name="Lipzen A."/>
            <person name="Lundell T."/>
            <person name="Morin E."/>
            <person name="Murat C."/>
            <person name="Riley R."/>
            <person name="Ohm R."/>
            <person name="Sun H."/>
            <person name="Tunlid A."/>
            <person name="Henrissat B."/>
            <person name="Grigoriev I.V."/>
            <person name="Hibbett D.S."/>
            <person name="Martin F."/>
        </authorList>
    </citation>
    <scope>NUCLEOTIDE SEQUENCE [LARGE SCALE GENOMIC DNA]</scope>
    <source>
        <strain evidence="4">FD-334 SS-4</strain>
    </source>
</reference>
<name>A0A0D2LHW3_HYPSF</name>
<accession>A0A0D2LHW3</accession>
<keyword evidence="4" id="KW-1185">Reference proteome</keyword>
<dbReference type="OrthoDB" id="21499at2759"/>
<feature type="compositionally biased region" description="Basic and acidic residues" evidence="1">
    <location>
        <begin position="187"/>
        <end position="207"/>
    </location>
</feature>
<dbReference type="OMA" id="HYVHFKR"/>
<feature type="compositionally biased region" description="Acidic residues" evidence="1">
    <location>
        <begin position="147"/>
        <end position="157"/>
    </location>
</feature>
<dbReference type="Pfam" id="PF13926">
    <property type="entry name" value="DUF4211"/>
    <property type="match status" value="1"/>
</dbReference>
<feature type="compositionally biased region" description="Basic and acidic residues" evidence="1">
    <location>
        <begin position="218"/>
        <end position="234"/>
    </location>
</feature>
<dbReference type="GO" id="GO:0005634">
    <property type="term" value="C:nucleus"/>
    <property type="evidence" value="ECO:0007669"/>
    <property type="project" value="TreeGrafter"/>
</dbReference>
<dbReference type="AlphaFoldDB" id="A0A0D2LHW3"/>
<dbReference type="PANTHER" id="PTHR14689:SF0">
    <property type="entry name" value="COILED-COIL DOMAIN-CONTAINING PROTEIN 82"/>
    <property type="match status" value="1"/>
</dbReference>
<gene>
    <name evidence="3" type="ORF">HYPSUDRAFT_63453</name>
</gene>
<feature type="compositionally biased region" description="Basic and acidic residues" evidence="1">
    <location>
        <begin position="170"/>
        <end position="179"/>
    </location>
</feature>
<protein>
    <recommendedName>
        <fullName evidence="2">DUF4211 domain-containing protein</fullName>
    </recommendedName>
</protein>
<feature type="region of interest" description="Disordered" evidence="1">
    <location>
        <begin position="1"/>
        <end position="238"/>
    </location>
</feature>
<feature type="compositionally biased region" description="Low complexity" evidence="1">
    <location>
        <begin position="98"/>
        <end position="110"/>
    </location>
</feature>
<sequence>MPRGSRRITSDGLRQTTLLDLPPTHRLTPGRQRGSTGPKTMSSPPSKDSEESSSDNLAAISFAPETNKATPISISSDDGNSSSKPKAPLKRKSKRIISASPSEPEAGPSSQILALQGSDSEESGPLRKRRRLRQRKPVDELSSSEDNLVDLADEVEEDRILHTRMRKREKTAFQKNLEKLKRRKMKLKDDEGSSDQNEKESESDNRSRRLFRGSKPSGDVKSDDSDDSSSRHSSDFIVDDDTAVELPPEFSMETHEDLSHQFKKIFQFFVHVAVQSASKRAAYVQKQMRDEQYFSVPLQIVRRNLSGLRDSLVSSSVWRPGFKNSLQKYPNFELTQLDFAVPSCDACHLGGRLSTLLGRLSGSFYNPCGFEPIPNKNTDEATGEEFHLGRFCAKRTRVFHEFSHWEYNLFQSILREISELRSGLSSTGFLRVAYAGGREPPEDLEDADGLCDWLDRRKIIDTEWQTMKLMMESARHLELEKRHVDD</sequence>